<keyword evidence="7 8" id="KW-0326">Glycosidase</keyword>
<dbReference type="CDD" id="cd23451">
    <property type="entry name" value="beta-trefoil_Ricin_laminarinase"/>
    <property type="match status" value="1"/>
</dbReference>
<dbReference type="FunFam" id="3.20.20.70:FF:000202">
    <property type="entry name" value="Alpha-galactosidase"/>
    <property type="match status" value="1"/>
</dbReference>
<evidence type="ECO:0000256" key="1">
    <source>
        <dbReference type="ARBA" id="ARBA00001255"/>
    </source>
</evidence>
<sequence>MRRRGIALSLAALVAAALTQLTLVGAPVADALPNTLANTPPMGWNDWNAFGCGVDEQLVTQTADTLVSNGMRDAGYTYVNIDDCWMARNRDGNGNLVPDPVKFPHGITAVADYVHARGLKLGIYESAGTLTCQSYPGSLGHETQDAALFASWQVDYLKYDNCNNQGVSATQRYTAMRDALRATGRTIGYSICNWGEAGPWNWGPATGNLWRTTGDISDNWGSVASIFGQNAPLYQHAAPGAWNDPDMLEVGNGGMTDTEYRTHFSLWAEMAAPLIAGTDLRKASAATLAIYLNQDVIGVDQDSLGAQGHVIATGGSTSVLTKPLANGDAAVLLVNTGGAAATIATTAAAAGVAPAASYGLRDLWSHQNGSTTGSISATVPAHGAAMYRVSGGGSAVSAPYRTYSSGGQAGFAQSADHLTLSGSGADAWTGVDQYQATYQAGVFGDGSSTTVRLTAQQPTDPWAKAGIMVRNSISSAGSSPGYVVLAATPEHGYVLQWDSDGNGYLDSTSASVGSAAYPSWLRLSRSGNTYTGAYSADGSTWVTVGSATVPGAAAGQDAGFFATSHQAGVVGRAAFATDYRPTGAITGIGGKCVDVTGGGNTSGTQLELWTCNQQSNQTWTASADGTIQSMGKCMDVAWAGTANGAAVQLWDCNGGANQQWQPQSNGTLLNPVSGRCLDASGGGSADGTKLIIFDCSGNPNQLWRLPG</sequence>
<dbReference type="RefSeq" id="WP_149847666.1">
    <property type="nucleotide sequence ID" value="NZ_VUOB01000002.1"/>
</dbReference>
<dbReference type="Gene3D" id="2.60.120.200">
    <property type="match status" value="1"/>
</dbReference>
<comment type="similarity">
    <text evidence="2 8">Belongs to the glycosyl hydrolase 27 family.</text>
</comment>
<dbReference type="InterPro" id="IPR000772">
    <property type="entry name" value="Ricin_B_lectin"/>
</dbReference>
<reference evidence="11 12" key="1">
    <citation type="submission" date="2019-09" db="EMBL/GenBank/DDBJ databases">
        <title>Goodfellowia gen. nov., a new genus of the Pseudonocardineae related to Actinoalloteichus, containing Goodfellowia coeruleoviolacea gen. nov., comb. nov. gen. nov., comb. nov.</title>
        <authorList>
            <person name="Labeda D."/>
        </authorList>
    </citation>
    <scope>NUCLEOTIDE SEQUENCE [LARGE SCALE GENOMIC DNA]</scope>
    <source>
        <strain evidence="11 12">AN110305</strain>
    </source>
</reference>
<dbReference type="CDD" id="cd14792">
    <property type="entry name" value="GH27"/>
    <property type="match status" value="1"/>
</dbReference>
<dbReference type="InterPro" id="IPR013785">
    <property type="entry name" value="Aldolase_TIM"/>
</dbReference>
<dbReference type="InterPro" id="IPR017853">
    <property type="entry name" value="GH"/>
</dbReference>
<evidence type="ECO:0000256" key="7">
    <source>
        <dbReference type="ARBA" id="ARBA00023295"/>
    </source>
</evidence>
<keyword evidence="12" id="KW-1185">Reference proteome</keyword>
<evidence type="ECO:0000256" key="5">
    <source>
        <dbReference type="ARBA" id="ARBA00022801"/>
    </source>
</evidence>
<evidence type="ECO:0000256" key="2">
    <source>
        <dbReference type="ARBA" id="ARBA00009743"/>
    </source>
</evidence>
<dbReference type="PROSITE" id="PS00512">
    <property type="entry name" value="ALPHA_GALACTOSIDASE"/>
    <property type="match status" value="1"/>
</dbReference>
<dbReference type="OrthoDB" id="9807519at2"/>
<evidence type="ECO:0000259" key="10">
    <source>
        <dbReference type="SMART" id="SM00458"/>
    </source>
</evidence>
<name>A0A5B2XUK0_9PSEU</name>
<dbReference type="EMBL" id="VUOB01000002">
    <property type="protein sequence ID" value="KAA2266559.1"/>
    <property type="molecule type" value="Genomic_DNA"/>
</dbReference>
<feature type="chain" id="PRO_5022944403" description="Alpha-galactosidase" evidence="9">
    <location>
        <begin position="32"/>
        <end position="707"/>
    </location>
</feature>
<evidence type="ECO:0000256" key="4">
    <source>
        <dbReference type="ARBA" id="ARBA00022729"/>
    </source>
</evidence>
<dbReference type="InterPro" id="IPR013320">
    <property type="entry name" value="ConA-like_dom_sf"/>
</dbReference>
<dbReference type="InterPro" id="IPR000111">
    <property type="entry name" value="Glyco_hydro_27/36_CS"/>
</dbReference>
<keyword evidence="6 8" id="KW-1015">Disulfide bond</keyword>
<accession>A0A5B2XUK0</accession>
<evidence type="ECO:0000256" key="3">
    <source>
        <dbReference type="ARBA" id="ARBA00012755"/>
    </source>
</evidence>
<dbReference type="EC" id="3.2.1.22" evidence="3 8"/>
<dbReference type="Pfam" id="PF00652">
    <property type="entry name" value="Ricin_B_lectin"/>
    <property type="match status" value="1"/>
</dbReference>
<keyword evidence="5 8" id="KW-0378">Hydrolase</keyword>
<organism evidence="11 12">
    <name type="scientific">Solihabitans fulvus</name>
    <dbReference type="NCBI Taxonomy" id="1892852"/>
    <lineage>
        <taxon>Bacteria</taxon>
        <taxon>Bacillati</taxon>
        <taxon>Actinomycetota</taxon>
        <taxon>Actinomycetes</taxon>
        <taxon>Pseudonocardiales</taxon>
        <taxon>Pseudonocardiaceae</taxon>
        <taxon>Solihabitans</taxon>
    </lineage>
</organism>
<reference evidence="11 12" key="2">
    <citation type="submission" date="2019-09" db="EMBL/GenBank/DDBJ databases">
        <authorList>
            <person name="Jin C."/>
        </authorList>
    </citation>
    <scope>NUCLEOTIDE SEQUENCE [LARGE SCALE GENOMIC DNA]</scope>
    <source>
        <strain evidence="11 12">AN110305</strain>
    </source>
</reference>
<dbReference type="GO" id="GO:0004557">
    <property type="term" value="F:alpha-galactosidase activity"/>
    <property type="evidence" value="ECO:0007669"/>
    <property type="project" value="UniProtKB-EC"/>
</dbReference>
<evidence type="ECO:0000256" key="9">
    <source>
        <dbReference type="SAM" id="SignalP"/>
    </source>
</evidence>
<dbReference type="Gene3D" id="2.80.10.50">
    <property type="match status" value="1"/>
</dbReference>
<proteinExistence type="inferred from homology"/>
<dbReference type="SMART" id="SM00458">
    <property type="entry name" value="RICIN"/>
    <property type="match status" value="1"/>
</dbReference>
<gene>
    <name evidence="11" type="ORF">F0L68_02140</name>
</gene>
<dbReference type="Pfam" id="PF16499">
    <property type="entry name" value="Melibiase_2"/>
    <property type="match status" value="1"/>
</dbReference>
<keyword evidence="4 9" id="KW-0732">Signal</keyword>
<feature type="domain" description="Ricin B lectin" evidence="10">
    <location>
        <begin position="582"/>
        <end position="706"/>
    </location>
</feature>
<dbReference type="InterPro" id="IPR013780">
    <property type="entry name" value="Glyco_hydro_b"/>
</dbReference>
<dbReference type="Gene3D" id="2.60.40.1180">
    <property type="entry name" value="Golgi alpha-mannosidase II"/>
    <property type="match status" value="1"/>
</dbReference>
<dbReference type="PANTHER" id="PTHR11452:SF75">
    <property type="entry name" value="ALPHA-GALACTOSIDASE MEL1"/>
    <property type="match status" value="1"/>
</dbReference>
<dbReference type="PANTHER" id="PTHR11452">
    <property type="entry name" value="ALPHA-GALACTOSIDASE/ALPHA-N-ACETYLGALACTOSAMINIDASE"/>
    <property type="match status" value="1"/>
</dbReference>
<feature type="signal peptide" evidence="9">
    <location>
        <begin position="1"/>
        <end position="31"/>
    </location>
</feature>
<dbReference type="PROSITE" id="PS50231">
    <property type="entry name" value="RICIN_B_LECTIN"/>
    <property type="match status" value="1"/>
</dbReference>
<dbReference type="Pfam" id="PF17801">
    <property type="entry name" value="Melibiase_C"/>
    <property type="match status" value="1"/>
</dbReference>
<evidence type="ECO:0000313" key="12">
    <source>
        <dbReference type="Proteomes" id="UP000323454"/>
    </source>
</evidence>
<comment type="caution">
    <text evidence="11">The sequence shown here is derived from an EMBL/GenBank/DDBJ whole genome shotgun (WGS) entry which is preliminary data.</text>
</comment>
<evidence type="ECO:0000313" key="11">
    <source>
        <dbReference type="EMBL" id="KAA2266559.1"/>
    </source>
</evidence>
<dbReference type="GO" id="GO:0016052">
    <property type="term" value="P:carbohydrate catabolic process"/>
    <property type="evidence" value="ECO:0007669"/>
    <property type="project" value="UniProtKB-ARBA"/>
</dbReference>
<dbReference type="SUPFAM" id="SSF51011">
    <property type="entry name" value="Glycosyl hydrolase domain"/>
    <property type="match status" value="1"/>
</dbReference>
<dbReference type="InterPro" id="IPR041233">
    <property type="entry name" value="Melibiase_C"/>
</dbReference>
<dbReference type="SUPFAM" id="SSF50370">
    <property type="entry name" value="Ricin B-like lectins"/>
    <property type="match status" value="1"/>
</dbReference>
<protein>
    <recommendedName>
        <fullName evidence="3 8">Alpha-galactosidase</fullName>
        <ecNumber evidence="3 8">3.2.1.22</ecNumber>
    </recommendedName>
    <alternativeName>
        <fullName evidence="8">Melibiase</fullName>
    </alternativeName>
</protein>
<dbReference type="PRINTS" id="PR00740">
    <property type="entry name" value="GLHYDRLASE27"/>
</dbReference>
<dbReference type="AlphaFoldDB" id="A0A5B2XUK0"/>
<dbReference type="SUPFAM" id="SSF49899">
    <property type="entry name" value="Concanavalin A-like lectins/glucanases"/>
    <property type="match status" value="1"/>
</dbReference>
<dbReference type="InterPro" id="IPR035992">
    <property type="entry name" value="Ricin_B-like_lectins"/>
</dbReference>
<dbReference type="SUPFAM" id="SSF51445">
    <property type="entry name" value="(Trans)glycosidases"/>
    <property type="match status" value="1"/>
</dbReference>
<dbReference type="Proteomes" id="UP000323454">
    <property type="component" value="Unassembled WGS sequence"/>
</dbReference>
<evidence type="ECO:0000256" key="8">
    <source>
        <dbReference type="RuleBase" id="RU361168"/>
    </source>
</evidence>
<evidence type="ECO:0000256" key="6">
    <source>
        <dbReference type="ARBA" id="ARBA00023157"/>
    </source>
</evidence>
<dbReference type="InterPro" id="IPR002241">
    <property type="entry name" value="Glyco_hydro_27"/>
</dbReference>
<dbReference type="Gene3D" id="3.20.20.70">
    <property type="entry name" value="Aldolase class I"/>
    <property type="match status" value="1"/>
</dbReference>
<comment type="catalytic activity">
    <reaction evidence="1 8">
        <text>Hydrolysis of terminal, non-reducing alpha-D-galactose residues in alpha-D-galactosides, including galactose oligosaccharides, galactomannans and galactolipids.</text>
        <dbReference type="EC" id="3.2.1.22"/>
    </reaction>
</comment>